<dbReference type="FunFam" id="1.20.970.30:FF:000001">
    <property type="entry name" value="Eukaryotic translation initiation factor subunit eIF-4F, putative"/>
    <property type="match status" value="1"/>
</dbReference>
<dbReference type="GO" id="GO:0003729">
    <property type="term" value="F:mRNA binding"/>
    <property type="evidence" value="ECO:0007669"/>
    <property type="project" value="TreeGrafter"/>
</dbReference>
<proteinExistence type="inferred from homology"/>
<accession>A0A9N8ZTT5</accession>
<feature type="compositionally biased region" description="Basic residues" evidence="8">
    <location>
        <begin position="318"/>
        <end position="346"/>
    </location>
</feature>
<evidence type="ECO:0000259" key="9">
    <source>
        <dbReference type="PROSITE" id="PS51366"/>
    </source>
</evidence>
<feature type="compositionally biased region" description="Polar residues" evidence="8">
    <location>
        <begin position="350"/>
        <end position="360"/>
    </location>
</feature>
<dbReference type="InterPro" id="IPR036211">
    <property type="entry name" value="eIF4G_eIF4E-bd_sf"/>
</dbReference>
<keyword evidence="3" id="KW-0963">Cytoplasm</keyword>
<evidence type="ECO:0000256" key="7">
    <source>
        <dbReference type="ARBA" id="ARBA00022917"/>
    </source>
</evidence>
<feature type="region of interest" description="Disordered" evidence="8">
    <location>
        <begin position="297"/>
        <end position="384"/>
    </location>
</feature>
<feature type="region of interest" description="Disordered" evidence="8">
    <location>
        <begin position="877"/>
        <end position="905"/>
    </location>
</feature>
<feature type="region of interest" description="Disordered" evidence="8">
    <location>
        <begin position="1317"/>
        <end position="1450"/>
    </location>
</feature>
<feature type="compositionally biased region" description="Low complexity" evidence="8">
    <location>
        <begin position="795"/>
        <end position="814"/>
    </location>
</feature>
<dbReference type="PANTHER" id="PTHR23253">
    <property type="entry name" value="EUKARYOTIC TRANSLATION INITIATION FACTOR 4 GAMMA"/>
    <property type="match status" value="1"/>
</dbReference>
<dbReference type="EMBL" id="CAJVPQ010000742">
    <property type="protein sequence ID" value="CAG8507091.1"/>
    <property type="molecule type" value="Genomic_DNA"/>
</dbReference>
<feature type="compositionally biased region" description="Polar residues" evidence="8">
    <location>
        <begin position="1383"/>
        <end position="1393"/>
    </location>
</feature>
<feature type="domain" description="MI" evidence="9">
    <location>
        <begin position="1501"/>
        <end position="1622"/>
    </location>
</feature>
<evidence type="ECO:0000256" key="4">
    <source>
        <dbReference type="ARBA" id="ARBA00022540"/>
    </source>
</evidence>
<dbReference type="InterPro" id="IPR016024">
    <property type="entry name" value="ARM-type_fold"/>
</dbReference>
<feature type="compositionally biased region" description="Polar residues" evidence="8">
    <location>
        <begin position="1422"/>
        <end position="1436"/>
    </location>
</feature>
<feature type="region of interest" description="Disordered" evidence="8">
    <location>
        <begin position="238"/>
        <end position="267"/>
    </location>
</feature>
<keyword evidence="4" id="KW-0396">Initiation factor</keyword>
<protein>
    <submittedName>
        <fullName evidence="10">11366_t:CDS:1</fullName>
    </submittedName>
</protein>
<keyword evidence="6" id="KW-0694">RNA-binding</keyword>
<feature type="region of interest" description="Disordered" evidence="8">
    <location>
        <begin position="62"/>
        <end position="151"/>
    </location>
</feature>
<evidence type="ECO:0000313" key="10">
    <source>
        <dbReference type="EMBL" id="CAG8507091.1"/>
    </source>
</evidence>
<dbReference type="SUPFAM" id="SSF101489">
    <property type="entry name" value="Eukaryotic initiation factor 4f subunit eIF4g, eIF4e-binding domain"/>
    <property type="match status" value="1"/>
</dbReference>
<gene>
    <name evidence="10" type="ORF">FCALED_LOCUS4002</name>
</gene>
<feature type="compositionally biased region" description="Basic and acidic residues" evidence="8">
    <location>
        <begin position="1338"/>
        <end position="1348"/>
    </location>
</feature>
<feature type="region of interest" description="Disordered" evidence="8">
    <location>
        <begin position="497"/>
        <end position="814"/>
    </location>
</feature>
<feature type="compositionally biased region" description="Polar residues" evidence="8">
    <location>
        <begin position="885"/>
        <end position="905"/>
    </location>
</feature>
<dbReference type="InterPro" id="IPR003890">
    <property type="entry name" value="MIF4G-like_typ-3"/>
</dbReference>
<dbReference type="PROSITE" id="PS51366">
    <property type="entry name" value="MI"/>
    <property type="match status" value="1"/>
</dbReference>
<dbReference type="InterPro" id="IPR022745">
    <property type="entry name" value="eIF4G1_eIF4E-bd"/>
</dbReference>
<keyword evidence="5" id="KW-0597">Phosphoprotein</keyword>
<dbReference type="OrthoDB" id="514777at2759"/>
<dbReference type="Gene3D" id="1.20.970.30">
    <property type="entry name" value="eIF4G, eIF4E-binding domain"/>
    <property type="match status" value="1"/>
</dbReference>
<dbReference type="SUPFAM" id="SSF48371">
    <property type="entry name" value="ARM repeat"/>
    <property type="match status" value="2"/>
</dbReference>
<evidence type="ECO:0000256" key="3">
    <source>
        <dbReference type="ARBA" id="ARBA00022490"/>
    </source>
</evidence>
<feature type="compositionally biased region" description="Basic and acidic residues" evidence="8">
    <location>
        <begin position="519"/>
        <end position="783"/>
    </location>
</feature>
<sequence>MHFSFDPRNIVWKKLPDNNLILFAVNEFSKSFRKIPETIQEYFNLNSIIHASSSVEVAKMNRTPNSNSTQKNYAQAAAQPKQKTAFHTNNPHHPNQHHQQVSQQNQSSGSSTSTNFSSSANGKPNNTSQTKPQAQHISNMGNGNTGRSIKHNNAVQLPSKGHVWETAPNSFGFGTVNSPNTQIHVSPPTGPTLTSGGGVPNDLPTKGGPTFGTVTTATTQLTNVGTSATRANEIARTHSAPPLLNPQDSNNVRIVGQSGHPPNVGVRNQLTNIHQQQSMSVSHQQPSVPVNNSALHRKDSVSSTVSSNDGQQPYHSHQPSHHSNHSHTNQHNHPHFSRQQHQHHKPMVQPGQNITGQYTSRSRDKHISTSSHINPAQQPVPQATIPMAPGSIPMSVPWSYGRDYLYYAQYPPHPHHPIYMTQFRPPMTGVQAHIPQAPVTAVSYVPPQQNQHKSKAIPIVDPNRGVTIAIKQQQLSKSPNFKKEEISSVLVDNKLEETDKESANSEDKGISKAIPIVDPAEKERKEREEYEKKEREEHERLEREKEEKERKEAAEKARKEQEEKERQEAERKKEEERLAKEREERERKEAEEKARKEQEEKERQELERKKEEERLAREKEEKERKEAEEKARKEQEEKERQEAERKKKEEERLAREKEEKERKEAEEKARKEQEEKERQEAERKKEEERLAIEKLERERKEAEEKARKEQEEKERQEAERKKEEERLAQEKKEREAEEKIRKVIEDRERQEAESKEKEESAKTKTTEVESTDKKDLKKEEKKIGKGNRPGPLDLSRTTSAPAIPSAPLSALGSARLIDDLTTVSYPPHIKSPDPKLNSDAEPGKFKYDRIFLMQFMDVCKEKPEHLPALEAIGLEETKDDKKGNRQGSRTQNARITHKNSPNQSQFAQMGEFKLPKTSEERFLASSIRIGTTSVSGGFVRNPLGRTGSGSTLLPPPAMTASPPSPGRASSGRRDGRRNGGKGGHQFQGPNFGHEQIVPLERTENRWVPASVSGNLPKATEEFIPIEVVQRKVKALLNKLTLEKFDSISDQIIDYANKSRDEKDGRILKEVIRLIFEKSCDEPNFCAMYAQLCRKMMERVDPVIVDENVKNTEGKFVQGGTLFRKYLLNRCQEDFEKGWKVNVPVPANEKGEPDLMSDEYYAAAKAKRHGLGLIRFIGELFKLNMLTERIMHECIKKLLTFQGSPEEEEMESLCKLMNTVGEQLDHANGRTNQPDHAKTTQLDDAKARQAMDNYFNRMEDILKHPNMTSRIKFMIMDIIDLRSNSWKPRRDINAPKTIAEIHEDAAKQKEEADFLRRTASSGGRGLPKIGEQMSRSGSGRRDHRSDKGMSSHGSATPGNDGWINVGGGSQRNNKVGDLTKFGSIRSSKNTSNVSLAPGGSLGNFTKAWSKSDNKDREDKSAGLSRTNSTSNMYSVLESSEGRKSSEFAASEPQKFVPMERKKLALLPRTIGTTPEESQSAIKSTASKSAEAASSVQTMPEEVAVKKIDSMIAEYFSVLDIKEVLACLKEIPTEFHAKAIEEITNKVIEKKQADVDNVINLFKEIISSETCDISNFKDGFKGSLEFLMEIGADAPMAYSFIGQLLYSTGLDFRDITTLLGALDIKNEQLLKVLIVLSYIASVMAGVDDGLDAPPEEVFQPIPL</sequence>
<feature type="compositionally biased region" description="Polar residues" evidence="8">
    <location>
        <begin position="301"/>
        <end position="310"/>
    </location>
</feature>
<dbReference type="GO" id="GO:0010494">
    <property type="term" value="C:cytoplasmic stress granule"/>
    <property type="evidence" value="ECO:0007669"/>
    <property type="project" value="UniProtKB-ARBA"/>
</dbReference>
<dbReference type="Gene3D" id="1.25.40.180">
    <property type="match status" value="2"/>
</dbReference>
<evidence type="ECO:0000313" key="11">
    <source>
        <dbReference type="Proteomes" id="UP000789570"/>
    </source>
</evidence>
<feature type="compositionally biased region" description="Polar residues" evidence="8">
    <location>
        <begin position="368"/>
        <end position="381"/>
    </location>
</feature>
<keyword evidence="7" id="KW-0648">Protein biosynthesis</keyword>
<feature type="compositionally biased region" description="Low complexity" evidence="8">
    <location>
        <begin position="70"/>
        <end position="119"/>
    </location>
</feature>
<comment type="caution">
    <text evidence="10">The sequence shown here is derived from an EMBL/GenBank/DDBJ whole genome shotgun (WGS) entry which is preliminary data.</text>
</comment>
<comment type="subcellular location">
    <subcellularLocation>
        <location evidence="1">Cytoplasm</location>
    </subcellularLocation>
</comment>
<dbReference type="GO" id="GO:0016281">
    <property type="term" value="C:eukaryotic translation initiation factor 4F complex"/>
    <property type="evidence" value="ECO:0007669"/>
    <property type="project" value="TreeGrafter"/>
</dbReference>
<reference evidence="10" key="1">
    <citation type="submission" date="2021-06" db="EMBL/GenBank/DDBJ databases">
        <authorList>
            <person name="Kallberg Y."/>
            <person name="Tangrot J."/>
            <person name="Rosling A."/>
        </authorList>
    </citation>
    <scope>NUCLEOTIDE SEQUENCE</scope>
    <source>
        <strain evidence="10">UK204</strain>
    </source>
</reference>
<feature type="compositionally biased region" description="Pro residues" evidence="8">
    <location>
        <begin position="953"/>
        <end position="965"/>
    </location>
</feature>
<evidence type="ECO:0000256" key="2">
    <source>
        <dbReference type="ARBA" id="ARBA00005775"/>
    </source>
</evidence>
<dbReference type="Pfam" id="PF02854">
    <property type="entry name" value="MIF4G"/>
    <property type="match status" value="1"/>
</dbReference>
<dbReference type="Proteomes" id="UP000789570">
    <property type="component" value="Unassembled WGS sequence"/>
</dbReference>
<evidence type="ECO:0000256" key="5">
    <source>
        <dbReference type="ARBA" id="ARBA00022553"/>
    </source>
</evidence>
<feature type="compositionally biased region" description="Basic and acidic residues" evidence="8">
    <location>
        <begin position="497"/>
        <end position="510"/>
    </location>
</feature>
<name>A0A9N8ZTT5_9GLOM</name>
<dbReference type="PANTHER" id="PTHR23253:SF9">
    <property type="entry name" value="EUKARYOTIC TRANSLATION INITIATION FACTOR 4 GAMMA 2"/>
    <property type="match status" value="1"/>
</dbReference>
<dbReference type="GO" id="GO:0003743">
    <property type="term" value="F:translation initiation factor activity"/>
    <property type="evidence" value="ECO:0007669"/>
    <property type="project" value="UniProtKB-KW"/>
</dbReference>
<organism evidence="10 11">
    <name type="scientific">Funneliformis caledonium</name>
    <dbReference type="NCBI Taxonomy" id="1117310"/>
    <lineage>
        <taxon>Eukaryota</taxon>
        <taxon>Fungi</taxon>
        <taxon>Fungi incertae sedis</taxon>
        <taxon>Mucoromycota</taxon>
        <taxon>Glomeromycotina</taxon>
        <taxon>Glomeromycetes</taxon>
        <taxon>Glomerales</taxon>
        <taxon>Glomeraceae</taxon>
        <taxon>Funneliformis</taxon>
    </lineage>
</organism>
<dbReference type="InterPro" id="IPR003891">
    <property type="entry name" value="Initiation_fac_eIF4g_MI"/>
</dbReference>
<dbReference type="Pfam" id="PF12152">
    <property type="entry name" value="eIF_4G1"/>
    <property type="match status" value="1"/>
</dbReference>
<feature type="compositionally biased region" description="Basic and acidic residues" evidence="8">
    <location>
        <begin position="1408"/>
        <end position="1419"/>
    </location>
</feature>
<feature type="compositionally biased region" description="Polar residues" evidence="8">
    <location>
        <begin position="120"/>
        <end position="151"/>
    </location>
</feature>
<comment type="similarity">
    <text evidence="2">Belongs to the eukaryotic initiation factor 4G family.</text>
</comment>
<evidence type="ECO:0000256" key="8">
    <source>
        <dbReference type="SAM" id="MobiDB-lite"/>
    </source>
</evidence>
<keyword evidence="11" id="KW-1185">Reference proteome</keyword>
<dbReference type="Pfam" id="PF02847">
    <property type="entry name" value="MA3"/>
    <property type="match status" value="1"/>
</dbReference>
<evidence type="ECO:0000256" key="6">
    <source>
        <dbReference type="ARBA" id="ARBA00022884"/>
    </source>
</evidence>
<feature type="region of interest" description="Disordered" evidence="8">
    <location>
        <begin position="934"/>
        <end position="993"/>
    </location>
</feature>
<evidence type="ECO:0000256" key="1">
    <source>
        <dbReference type="ARBA" id="ARBA00004496"/>
    </source>
</evidence>
<dbReference type="SMART" id="SM00543">
    <property type="entry name" value="MIF4G"/>
    <property type="match status" value="1"/>
</dbReference>
<dbReference type="FunFam" id="1.25.40.180:FF:000020">
    <property type="entry name" value="Eukaryotic translation initiation factor subunit"/>
    <property type="match status" value="1"/>
</dbReference>